<protein>
    <submittedName>
        <fullName evidence="1">Uncharacterized protein</fullName>
    </submittedName>
</protein>
<evidence type="ECO:0000313" key="1">
    <source>
        <dbReference type="EMBL" id="TQS42829.1"/>
    </source>
</evidence>
<sequence length="266" mass="28466">MPEPWLPPSALAAALNTLNPRAGAYPLLLSLHRDTAGALVAVEEGIDPDAWAHLGYAGTLGWVAGGLARTPWTLLPPAGFCLIAERHSGPLLGWAADRNGGIYELTVNVVHGLRIRHYLTAGPARRSEPLPYLPRALAAVALAAAGHHPGVPGQPPNALLVGGSADLYDDLEASQTRYQLHHYERRTPPLEEWAAASLVFVATDAADRCRDLPLRPDVIYLPEAGVPGSPSADGYVAQLDAMAVARRHPDRWRIQWLPGAQFGTGR</sequence>
<dbReference type="RefSeq" id="WP_142706698.1">
    <property type="nucleotide sequence ID" value="NZ_VIRS01000016.1"/>
</dbReference>
<gene>
    <name evidence="1" type="ORF">FL583_22520</name>
</gene>
<evidence type="ECO:0000313" key="2">
    <source>
        <dbReference type="Proteomes" id="UP000317982"/>
    </source>
</evidence>
<organism evidence="1 2">
    <name type="scientific">Cryptosporangium phraense</name>
    <dbReference type="NCBI Taxonomy" id="2593070"/>
    <lineage>
        <taxon>Bacteria</taxon>
        <taxon>Bacillati</taxon>
        <taxon>Actinomycetota</taxon>
        <taxon>Actinomycetes</taxon>
        <taxon>Cryptosporangiales</taxon>
        <taxon>Cryptosporangiaceae</taxon>
        <taxon>Cryptosporangium</taxon>
    </lineage>
</organism>
<keyword evidence="2" id="KW-1185">Reference proteome</keyword>
<dbReference type="AlphaFoldDB" id="A0A545ANA9"/>
<comment type="caution">
    <text evidence="1">The sequence shown here is derived from an EMBL/GenBank/DDBJ whole genome shotgun (WGS) entry which is preliminary data.</text>
</comment>
<dbReference type="OrthoDB" id="3382829at2"/>
<proteinExistence type="predicted"/>
<dbReference type="InParanoid" id="A0A545ANA9"/>
<dbReference type="Proteomes" id="UP000317982">
    <property type="component" value="Unassembled WGS sequence"/>
</dbReference>
<name>A0A545ANA9_9ACTN</name>
<dbReference type="EMBL" id="VIRS01000016">
    <property type="protein sequence ID" value="TQS42829.1"/>
    <property type="molecule type" value="Genomic_DNA"/>
</dbReference>
<accession>A0A545ANA9</accession>
<reference evidence="1 2" key="1">
    <citation type="submission" date="2019-07" db="EMBL/GenBank/DDBJ databases">
        <title>Cryptosporangium phraense sp. nov., isolated from plant litter.</title>
        <authorList>
            <person name="Suriyachadkun C."/>
        </authorList>
    </citation>
    <scope>NUCLEOTIDE SEQUENCE [LARGE SCALE GENOMIC DNA]</scope>
    <source>
        <strain evidence="1 2">A-T 5661</strain>
    </source>
</reference>